<reference evidence="9 10" key="1">
    <citation type="submission" date="2016-06" db="EMBL/GenBank/DDBJ databases">
        <title>Genome sequence of Tepidimonas fonticaldi PL17.</title>
        <authorList>
            <person name="Pinnaka A.K."/>
        </authorList>
    </citation>
    <scope>NUCLEOTIDE SEQUENCE [LARGE SCALE GENOMIC DNA]</scope>
    <source>
        <strain evidence="9 10">PL17</strain>
    </source>
</reference>
<evidence type="ECO:0000256" key="2">
    <source>
        <dbReference type="ARBA" id="ARBA00008821"/>
    </source>
</evidence>
<keyword evidence="4" id="KW-1003">Cell membrane</keyword>
<keyword evidence="10" id="KW-1185">Reference proteome</keyword>
<evidence type="ECO:0000313" key="10">
    <source>
        <dbReference type="Proteomes" id="UP000091969"/>
    </source>
</evidence>
<protein>
    <submittedName>
        <fullName evidence="9">Pyrimidine utilization transport protein G</fullName>
    </submittedName>
</protein>
<dbReference type="GO" id="GO:0005886">
    <property type="term" value="C:plasma membrane"/>
    <property type="evidence" value="ECO:0007669"/>
    <property type="project" value="UniProtKB-SubCell"/>
</dbReference>
<dbReference type="InterPro" id="IPR006043">
    <property type="entry name" value="NCS2"/>
</dbReference>
<dbReference type="Pfam" id="PF00860">
    <property type="entry name" value="Xan_ur_permease"/>
    <property type="match status" value="1"/>
</dbReference>
<dbReference type="AlphaFoldDB" id="A0A1A6DW82"/>
<comment type="similarity">
    <text evidence="2">Belongs to the nucleobase:cation symporter-2 (NCS2) (TC 2.A.40) family.</text>
</comment>
<evidence type="ECO:0000256" key="1">
    <source>
        <dbReference type="ARBA" id="ARBA00004651"/>
    </source>
</evidence>
<feature type="transmembrane region" description="Helical" evidence="8">
    <location>
        <begin position="57"/>
        <end position="73"/>
    </location>
</feature>
<dbReference type="OrthoDB" id="9779092at2"/>
<keyword evidence="7 8" id="KW-0472">Membrane</keyword>
<dbReference type="PANTHER" id="PTHR42810">
    <property type="entry name" value="PURINE PERMEASE C1399.01C-RELATED"/>
    <property type="match status" value="1"/>
</dbReference>
<evidence type="ECO:0000256" key="8">
    <source>
        <dbReference type="SAM" id="Phobius"/>
    </source>
</evidence>
<evidence type="ECO:0000256" key="7">
    <source>
        <dbReference type="ARBA" id="ARBA00023136"/>
    </source>
</evidence>
<dbReference type="Proteomes" id="UP000091969">
    <property type="component" value="Unassembled WGS sequence"/>
</dbReference>
<feature type="transmembrane region" description="Helical" evidence="8">
    <location>
        <begin position="316"/>
        <end position="334"/>
    </location>
</feature>
<feature type="transmembrane region" description="Helical" evidence="8">
    <location>
        <begin position="236"/>
        <end position="258"/>
    </location>
</feature>
<dbReference type="PANTHER" id="PTHR42810:SF4">
    <property type="entry name" value="URIC ACID TRANSPORTER UACT"/>
    <property type="match status" value="1"/>
</dbReference>
<dbReference type="GO" id="GO:0042907">
    <property type="term" value="F:xanthine transmembrane transporter activity"/>
    <property type="evidence" value="ECO:0007669"/>
    <property type="project" value="TreeGrafter"/>
</dbReference>
<gene>
    <name evidence="9" type="ORF">A9O67_02230</name>
</gene>
<keyword evidence="6 8" id="KW-1133">Transmembrane helix</keyword>
<dbReference type="NCBIfam" id="TIGR00801">
    <property type="entry name" value="ncs2"/>
    <property type="match status" value="1"/>
</dbReference>
<feature type="transmembrane region" description="Helical" evidence="8">
    <location>
        <begin position="404"/>
        <end position="422"/>
    </location>
</feature>
<feature type="transmembrane region" description="Helical" evidence="8">
    <location>
        <begin position="80"/>
        <end position="98"/>
    </location>
</feature>
<organism evidence="9 10">
    <name type="scientific">Tepidimonas fonticaldi</name>
    <dbReference type="NCBI Taxonomy" id="1101373"/>
    <lineage>
        <taxon>Bacteria</taxon>
        <taxon>Pseudomonadati</taxon>
        <taxon>Pseudomonadota</taxon>
        <taxon>Betaproteobacteria</taxon>
        <taxon>Burkholderiales</taxon>
        <taxon>Tepidimonas</taxon>
    </lineage>
</organism>
<evidence type="ECO:0000256" key="4">
    <source>
        <dbReference type="ARBA" id="ARBA00022475"/>
    </source>
</evidence>
<feature type="transmembrane region" description="Helical" evidence="8">
    <location>
        <begin position="170"/>
        <end position="187"/>
    </location>
</feature>
<keyword evidence="3" id="KW-0813">Transport</keyword>
<evidence type="ECO:0000256" key="5">
    <source>
        <dbReference type="ARBA" id="ARBA00022692"/>
    </source>
</evidence>
<dbReference type="InterPro" id="IPR006042">
    <property type="entry name" value="Xan_ur_permease"/>
</dbReference>
<sequence length="428" mass="43620">MFQWTEKSDAALQAGGVIGPDERLPWPQTAMLGVQHLIAMFGATVLAPILMGFDPNVAILMSGIGTLLFFVATGGKVPSYLGSSFAFIGVVIAATGYAGQGPNANIGVALGGIIACGALYFVIGAVVQAVGTGWIERLMPPVVTGAVVAVIGLNLAHIPVKNMAPTPFDAWMQAVTFVCVGLVAVFTRGMVQRLLILMGLIVASVVYAVLANGLGLGKPLDLSGVANAAWIGMPNFSAPVFSGHAMLLIAPVAVILVAENLGHIKAVTAMTGKNLDVYMGRAFMGDGVATMVAGSAGGTGVTTYAENIGVMAATKIYSTAIFVVAGLMAILLGFSPKFGALIQAIPLAVMGGVSIVVFGLIAVAGAKIWVDNQVDFSDNKNLLVAAITLVLGTGDFTLKFGDFALGGIGTATFGAIGLYALLDRRSAG</sequence>
<dbReference type="EMBL" id="LZDH01000045">
    <property type="protein sequence ID" value="OBS31045.1"/>
    <property type="molecule type" value="Genomic_DNA"/>
</dbReference>
<evidence type="ECO:0000256" key="6">
    <source>
        <dbReference type="ARBA" id="ARBA00022989"/>
    </source>
</evidence>
<feature type="transmembrane region" description="Helical" evidence="8">
    <location>
        <begin position="340"/>
        <end position="370"/>
    </location>
</feature>
<keyword evidence="5 8" id="KW-0812">Transmembrane</keyword>
<dbReference type="PROSITE" id="PS01116">
    <property type="entry name" value="XANTH_URACIL_PERMASE"/>
    <property type="match status" value="1"/>
</dbReference>
<feature type="transmembrane region" description="Helical" evidence="8">
    <location>
        <begin position="104"/>
        <end position="126"/>
    </location>
</feature>
<evidence type="ECO:0000256" key="3">
    <source>
        <dbReference type="ARBA" id="ARBA00022448"/>
    </source>
</evidence>
<feature type="transmembrane region" description="Helical" evidence="8">
    <location>
        <begin position="138"/>
        <end position="158"/>
    </location>
</feature>
<dbReference type="RefSeq" id="WP_068607703.1">
    <property type="nucleotide sequence ID" value="NZ_LZDH01000045.1"/>
</dbReference>
<accession>A0A1A6DW82</accession>
<comment type="subcellular location">
    <subcellularLocation>
        <location evidence="1">Cell membrane</location>
        <topology evidence="1">Multi-pass membrane protein</topology>
    </subcellularLocation>
</comment>
<evidence type="ECO:0000313" key="9">
    <source>
        <dbReference type="EMBL" id="OBS31045.1"/>
    </source>
</evidence>
<proteinExistence type="inferred from homology"/>
<name>A0A1A6DW82_9BURK</name>
<dbReference type="STRING" id="1101373.A9O67_02230"/>
<comment type="caution">
    <text evidence="9">The sequence shown here is derived from an EMBL/GenBank/DDBJ whole genome shotgun (WGS) entry which is preliminary data.</text>
</comment>
<feature type="transmembrane region" description="Helical" evidence="8">
    <location>
        <begin position="194"/>
        <end position="216"/>
    </location>
</feature>